<dbReference type="EMBL" id="UZAH01029046">
    <property type="protein sequence ID" value="VDP03950.1"/>
    <property type="molecule type" value="Genomic_DNA"/>
</dbReference>
<organism evidence="2">
    <name type="scientific">Heligmosomoides polygyrus</name>
    <name type="common">Parasitic roundworm</name>
    <dbReference type="NCBI Taxonomy" id="6339"/>
    <lineage>
        <taxon>Eukaryota</taxon>
        <taxon>Metazoa</taxon>
        <taxon>Ecdysozoa</taxon>
        <taxon>Nematoda</taxon>
        <taxon>Chromadorea</taxon>
        <taxon>Rhabditida</taxon>
        <taxon>Rhabditina</taxon>
        <taxon>Rhabditomorpha</taxon>
        <taxon>Strongyloidea</taxon>
        <taxon>Heligmosomidae</taxon>
        <taxon>Heligmosomoides</taxon>
    </lineage>
</organism>
<accession>A0A3P8AIZ6</accession>
<feature type="transmembrane region" description="Helical" evidence="1">
    <location>
        <begin position="103"/>
        <end position="125"/>
    </location>
</feature>
<keyword evidence="1" id="KW-1133">Transmembrane helix</keyword>
<keyword evidence="1" id="KW-0472">Membrane</keyword>
<protein>
    <submittedName>
        <fullName evidence="2">Uncharacterized protein</fullName>
    </submittedName>
</protein>
<gene>
    <name evidence="2" type="ORF">HPBE_LOCUS15790</name>
</gene>
<keyword evidence="1" id="KW-0812">Transmembrane</keyword>
<dbReference type="OrthoDB" id="5832280at2759"/>
<evidence type="ECO:0000313" key="2">
    <source>
        <dbReference type="EMBL" id="VDP03950.1"/>
    </source>
</evidence>
<reference evidence="2" key="1">
    <citation type="submission" date="2018-11" db="EMBL/GenBank/DDBJ databases">
        <authorList>
            <consortium name="Pathogen Informatics"/>
        </authorList>
    </citation>
    <scope>NUCLEOTIDE SEQUENCE [LARGE SCALE GENOMIC DNA]</scope>
</reference>
<feature type="transmembrane region" description="Helical" evidence="1">
    <location>
        <begin position="12"/>
        <end position="33"/>
    </location>
</feature>
<feature type="transmembrane region" description="Helical" evidence="1">
    <location>
        <begin position="40"/>
        <end position="57"/>
    </location>
</feature>
<name>A0A3P8AIZ6_HELPZ</name>
<dbReference type="AlphaFoldDB" id="A0A3P8AIZ6"/>
<proteinExistence type="predicted"/>
<sequence>MPWYETDPYWWMYAPAYGLASVVCIMPVPSLWLWRFLSSVAVVGGAALMLFLAWTFHSAEDAGGLELWEARNLLPVIAIGVALASSTRLMTDTGTTLLSYPRHLILLLTVASSVLTIAYSIKYYLQ</sequence>
<evidence type="ECO:0000256" key="1">
    <source>
        <dbReference type="SAM" id="Phobius"/>
    </source>
</evidence>